<evidence type="ECO:0000256" key="1">
    <source>
        <dbReference type="ARBA" id="ARBA00022801"/>
    </source>
</evidence>
<dbReference type="PANTHER" id="PTHR48081:SF32">
    <property type="entry name" value="ALPHA_BETA HYDROLASE FOLD-3 DOMAIN-CONTAINING PROTEIN"/>
    <property type="match status" value="1"/>
</dbReference>
<keyword evidence="1" id="KW-0378">Hydrolase</keyword>
<feature type="domain" description="Alpha/beta hydrolase fold-3" evidence="3">
    <location>
        <begin position="115"/>
        <end position="263"/>
    </location>
</feature>
<dbReference type="Pfam" id="PF07859">
    <property type="entry name" value="Abhydrolase_3"/>
    <property type="match status" value="2"/>
</dbReference>
<keyword evidence="2" id="KW-0472">Membrane</keyword>
<dbReference type="KEGG" id="dord:105997517"/>
<feature type="transmembrane region" description="Helical" evidence="2">
    <location>
        <begin position="5"/>
        <end position="25"/>
    </location>
</feature>
<keyword evidence="2" id="KW-1133">Transmembrane helix</keyword>
<evidence type="ECO:0000259" key="3">
    <source>
        <dbReference type="Pfam" id="PF07859"/>
    </source>
</evidence>
<dbReference type="RefSeq" id="XP_012887408.1">
    <property type="nucleotide sequence ID" value="XM_013031954.1"/>
</dbReference>
<evidence type="ECO:0000313" key="4">
    <source>
        <dbReference type="Proteomes" id="UP000081671"/>
    </source>
</evidence>
<name>A0A1S3GEX2_DIPOR</name>
<protein>
    <submittedName>
        <fullName evidence="5">Arylacetamide deacetylase-like 4</fullName>
    </submittedName>
</protein>
<dbReference type="Proteomes" id="UP000081671">
    <property type="component" value="Unplaced"/>
</dbReference>
<dbReference type="InterPro" id="IPR013094">
    <property type="entry name" value="AB_hydrolase_3"/>
</dbReference>
<dbReference type="Gene3D" id="3.40.50.1820">
    <property type="entry name" value="alpha/beta hydrolase"/>
    <property type="match status" value="1"/>
</dbReference>
<organism evidence="4 5">
    <name type="scientific">Dipodomys ordii</name>
    <name type="common">Ord's kangaroo rat</name>
    <dbReference type="NCBI Taxonomy" id="10020"/>
    <lineage>
        <taxon>Eukaryota</taxon>
        <taxon>Metazoa</taxon>
        <taxon>Chordata</taxon>
        <taxon>Craniata</taxon>
        <taxon>Vertebrata</taxon>
        <taxon>Euteleostomi</taxon>
        <taxon>Mammalia</taxon>
        <taxon>Eutheria</taxon>
        <taxon>Euarchontoglires</taxon>
        <taxon>Glires</taxon>
        <taxon>Rodentia</taxon>
        <taxon>Castorimorpha</taxon>
        <taxon>Heteromyidae</taxon>
        <taxon>Dipodomyinae</taxon>
        <taxon>Dipodomys</taxon>
    </lineage>
</organism>
<dbReference type="InterPro" id="IPR050300">
    <property type="entry name" value="GDXG_lipolytic_enzyme"/>
</dbReference>
<keyword evidence="4" id="KW-1185">Reference proteome</keyword>
<sequence>MIALLVILVTVGCILVMGLSLWILIEYWMVIDVPPAIVYTMKFQILHSFGHLIFTWGCILEKIRICSMPRFCQFALYLLPIRKDPRVVVTNLRLGTISVRLFQPKAVSSCPRRGVIFYHGGAAVIGSLDMYHNTCSFLALKTDSVVLSVGYRKLPDYHHPVSFRDCLNATVHFLKTLDTYGVDPSRVVVSGDSLGATIVAFVSQALVGRTDIPKLRGQILVYPALQGINLQLPSHQQNEKVPVLVTKFMICFCRYFTIDPSWKDALFKGACVPAHIWEKYKKWLSADNLPERFRYKYQAEFLAPFNEAAYLETKHTFEVENAPLIADDQIIAQLPGALIVTCEWDSFRDDGLLYKKRLEDQGVPVTWYHAEDGFHGCLPLFSTILFHFPCCEKVMFSIVKYLRDI</sequence>
<dbReference type="GeneID" id="105997517"/>
<dbReference type="GO" id="GO:0016787">
    <property type="term" value="F:hydrolase activity"/>
    <property type="evidence" value="ECO:0007669"/>
    <property type="project" value="UniProtKB-KW"/>
</dbReference>
<dbReference type="OrthoDB" id="408631at2759"/>
<dbReference type="PANTHER" id="PTHR48081">
    <property type="entry name" value="AB HYDROLASE SUPERFAMILY PROTEIN C4A8.06C"/>
    <property type="match status" value="1"/>
</dbReference>
<dbReference type="InterPro" id="IPR029058">
    <property type="entry name" value="AB_hydrolase_fold"/>
</dbReference>
<dbReference type="InParanoid" id="A0A1S3GEX2"/>
<gene>
    <name evidence="5" type="primary">LOC105997517</name>
</gene>
<evidence type="ECO:0000313" key="5">
    <source>
        <dbReference type="RefSeq" id="XP_012887408.1"/>
    </source>
</evidence>
<feature type="domain" description="Alpha/beta hydrolase fold-3" evidence="3">
    <location>
        <begin position="309"/>
        <end position="377"/>
    </location>
</feature>
<reference evidence="5" key="1">
    <citation type="submission" date="2025-08" db="UniProtKB">
        <authorList>
            <consortium name="RefSeq"/>
        </authorList>
    </citation>
    <scope>IDENTIFICATION</scope>
    <source>
        <tissue evidence="5">Kidney</tissue>
    </source>
</reference>
<dbReference type="SUPFAM" id="SSF53474">
    <property type="entry name" value="alpha/beta-Hydrolases"/>
    <property type="match status" value="1"/>
</dbReference>
<proteinExistence type="predicted"/>
<keyword evidence="2" id="KW-0812">Transmembrane</keyword>
<dbReference type="AlphaFoldDB" id="A0A1S3GEX2"/>
<accession>A0A1S3GEX2</accession>
<evidence type="ECO:0000256" key="2">
    <source>
        <dbReference type="SAM" id="Phobius"/>
    </source>
</evidence>